<dbReference type="EC" id="2.3.1.191" evidence="7"/>
<dbReference type="STRING" id="45072.Lqua_0780"/>
<dbReference type="NCBIfam" id="TIGR01853">
    <property type="entry name" value="lipid_A_lpxD"/>
    <property type="match status" value="1"/>
</dbReference>
<dbReference type="SUPFAM" id="SSF51161">
    <property type="entry name" value="Trimeric LpxA-like enzymes"/>
    <property type="match status" value="1"/>
</dbReference>
<dbReference type="InterPro" id="IPR011004">
    <property type="entry name" value="Trimer_LpxA-like_sf"/>
</dbReference>
<evidence type="ECO:0000313" key="12">
    <source>
        <dbReference type="Proteomes" id="UP000254230"/>
    </source>
</evidence>
<evidence type="ECO:0000256" key="1">
    <source>
        <dbReference type="ARBA" id="ARBA00022516"/>
    </source>
</evidence>
<dbReference type="Gene3D" id="2.160.10.10">
    <property type="entry name" value="Hexapeptide repeat proteins"/>
    <property type="match status" value="1"/>
</dbReference>
<dbReference type="GO" id="GO:0009245">
    <property type="term" value="P:lipid A biosynthetic process"/>
    <property type="evidence" value="ECO:0007669"/>
    <property type="project" value="UniProtKB-UniRule"/>
</dbReference>
<dbReference type="Gene3D" id="3.40.1390.10">
    <property type="entry name" value="MurE/MurF, N-terminal domain"/>
    <property type="match status" value="1"/>
</dbReference>
<dbReference type="Pfam" id="PF00132">
    <property type="entry name" value="Hexapep"/>
    <property type="match status" value="1"/>
</dbReference>
<dbReference type="PANTHER" id="PTHR43378:SF2">
    <property type="entry name" value="UDP-3-O-ACYLGLUCOSAMINE N-ACYLTRANSFERASE 1, MITOCHONDRIAL-RELATED"/>
    <property type="match status" value="1"/>
</dbReference>
<dbReference type="UniPathway" id="UPA00973"/>
<feature type="active site" description="Proton acceptor" evidence="7">
    <location>
        <position position="237"/>
    </location>
</feature>
<keyword evidence="1 7" id="KW-0444">Lipid biosynthesis</keyword>
<comment type="function">
    <text evidence="7">Catalyzes the N-acylation of UDP-3-O-acylglucosamine using 3-hydroxyacyl-ACP as the acyl donor. Is involved in the biosynthesis of lipid A, a phosphorylated glycolipid that anchors the lipopolysaccharide to the outer membrane of the cell.</text>
</comment>
<comment type="similarity">
    <text evidence="7">Belongs to the transferase hexapeptide repeat family. LpxD subfamily.</text>
</comment>
<dbReference type="OrthoDB" id="9784739at2"/>
<dbReference type="AlphaFoldDB" id="A0A378KP18"/>
<keyword evidence="2 7" id="KW-0441">Lipid A biosynthesis</keyword>
<dbReference type="RefSeq" id="WP_058472965.1">
    <property type="nucleotide sequence ID" value="NZ_CAAAIL010000007.1"/>
</dbReference>
<keyword evidence="4 7" id="KW-0677">Repeat</keyword>
<feature type="domain" description="UDP-3-O-[3-hydroxymyristoyl] glucosamine N-acyltransferase non-repeat region" evidence="8">
    <location>
        <begin position="22"/>
        <end position="86"/>
    </location>
</feature>
<dbReference type="InterPro" id="IPR007691">
    <property type="entry name" value="LpxD"/>
</dbReference>
<keyword evidence="11" id="KW-1185">Reference proteome</keyword>
<reference evidence="9 11" key="1">
    <citation type="submission" date="2015-11" db="EMBL/GenBank/DDBJ databases">
        <title>Genomic analysis of 38 Legionella species identifies large and diverse effector repertoires.</title>
        <authorList>
            <person name="Burstein D."/>
            <person name="Amaro F."/>
            <person name="Zusman T."/>
            <person name="Lifshitz Z."/>
            <person name="Cohen O."/>
            <person name="Gilbert J.A."/>
            <person name="Pupko T."/>
            <person name="Shuman H.A."/>
            <person name="Segal G."/>
        </authorList>
    </citation>
    <scope>NUCLEOTIDE SEQUENCE [LARGE SCALE GENOMIC DNA]</scope>
    <source>
        <strain evidence="9 11">ATCC 49507</strain>
    </source>
</reference>
<sequence>MNTSLCDIANLVQGIVIGNDSIIISALSPIDNITPGSLVFAEGEDNIKLAELSEAAAILVGQSTIKSNKPLIQVPHPFKAFIKLLHHFNPPKKAIAGIHPTAVIGEEVQLGEGVSIGPYVVIESGSKIGNNCVLKSHIHVGHDVVMGDNTTIHAHVTVYDNTQIGSGVTIHASTVIGSDGFGYTFVDGQHLKVPHLGRVIIENDVEIGANTAVDRATMGATVIGQGTKIDNLVQVAHSVKLGKHNILCGFTGIAGSTTTGNNVIFAANVGVSDHVRIDDGVILGARTGVPPNKHLKEGTIYLGNPARPKDIAIKHELSVNRIPLMRKNIKTLTEQVALLNKRLAVQEAE</sequence>
<keyword evidence="5 7" id="KW-0443">Lipid metabolism</keyword>
<evidence type="ECO:0000256" key="2">
    <source>
        <dbReference type="ARBA" id="ARBA00022556"/>
    </source>
</evidence>
<accession>A0A378KP18</accession>
<dbReference type="NCBIfam" id="NF002060">
    <property type="entry name" value="PRK00892.1"/>
    <property type="match status" value="1"/>
</dbReference>
<name>A0A378KP18_9GAMM</name>
<dbReference type="GO" id="GO:0103118">
    <property type="term" value="F:UDP-3-O-[(3R)-3-hydroxyacyl]-glucosamine N-acyltransferase activity"/>
    <property type="evidence" value="ECO:0007669"/>
    <property type="project" value="UniProtKB-EC"/>
</dbReference>
<dbReference type="Pfam" id="PF04613">
    <property type="entry name" value="LpxD"/>
    <property type="match status" value="1"/>
</dbReference>
<dbReference type="PANTHER" id="PTHR43378">
    <property type="entry name" value="UDP-3-O-ACYLGLUCOSAMINE N-ACYLTRANSFERASE"/>
    <property type="match status" value="1"/>
</dbReference>
<keyword evidence="6 7" id="KW-0012">Acyltransferase</keyword>
<protein>
    <recommendedName>
        <fullName evidence="7">UDP-3-O-acylglucosamine N-acyltransferase</fullName>
        <ecNumber evidence="7">2.3.1.191</ecNumber>
    </recommendedName>
</protein>
<evidence type="ECO:0000256" key="3">
    <source>
        <dbReference type="ARBA" id="ARBA00022679"/>
    </source>
</evidence>
<dbReference type="HAMAP" id="MF_00523">
    <property type="entry name" value="LpxD"/>
    <property type="match status" value="1"/>
</dbReference>
<evidence type="ECO:0000313" key="11">
    <source>
        <dbReference type="Proteomes" id="UP000054639"/>
    </source>
</evidence>
<evidence type="ECO:0000256" key="7">
    <source>
        <dbReference type="HAMAP-Rule" id="MF_00523"/>
    </source>
</evidence>
<evidence type="ECO:0000256" key="6">
    <source>
        <dbReference type="ARBA" id="ARBA00023315"/>
    </source>
</evidence>
<dbReference type="GO" id="GO:0016410">
    <property type="term" value="F:N-acyltransferase activity"/>
    <property type="evidence" value="ECO:0007669"/>
    <property type="project" value="InterPro"/>
</dbReference>
<comment type="subunit">
    <text evidence="7">Homotrimer.</text>
</comment>
<gene>
    <name evidence="10" type="primary">lpxD_1</name>
    <name evidence="7" type="synonym">lpxD</name>
    <name evidence="9" type="ORF">Lqua_0780</name>
    <name evidence="10" type="ORF">NCTC12376_00104</name>
</gene>
<dbReference type="CDD" id="cd03352">
    <property type="entry name" value="LbH_LpxD"/>
    <property type="match status" value="1"/>
</dbReference>
<dbReference type="InterPro" id="IPR020573">
    <property type="entry name" value="UDP_GlcNAc_AcTrfase_non-rep"/>
</dbReference>
<organism evidence="10 12">
    <name type="scientific">Legionella quateirensis</name>
    <dbReference type="NCBI Taxonomy" id="45072"/>
    <lineage>
        <taxon>Bacteria</taxon>
        <taxon>Pseudomonadati</taxon>
        <taxon>Pseudomonadota</taxon>
        <taxon>Gammaproteobacteria</taxon>
        <taxon>Legionellales</taxon>
        <taxon>Legionellaceae</taxon>
        <taxon>Legionella</taxon>
    </lineage>
</organism>
<comment type="pathway">
    <text evidence="7">Bacterial outer membrane biogenesis; LPS lipid A biosynthesis.</text>
</comment>
<dbReference type="InterPro" id="IPR001451">
    <property type="entry name" value="Hexapep"/>
</dbReference>
<evidence type="ECO:0000256" key="4">
    <source>
        <dbReference type="ARBA" id="ARBA00022737"/>
    </source>
</evidence>
<dbReference type="EMBL" id="LNYR01000006">
    <property type="protein sequence ID" value="KTD52947.1"/>
    <property type="molecule type" value="Genomic_DNA"/>
</dbReference>
<evidence type="ECO:0000313" key="10">
    <source>
        <dbReference type="EMBL" id="STY16323.1"/>
    </source>
</evidence>
<dbReference type="Proteomes" id="UP000054639">
    <property type="component" value="Unassembled WGS sequence"/>
</dbReference>
<comment type="catalytic activity">
    <reaction evidence="7">
        <text>a UDP-3-O-[(3R)-3-hydroxyacyl]-alpha-D-glucosamine + a (3R)-hydroxyacyl-[ACP] = a UDP-2-N,3-O-bis[(3R)-3-hydroxyacyl]-alpha-D-glucosamine + holo-[ACP] + H(+)</text>
        <dbReference type="Rhea" id="RHEA:53836"/>
        <dbReference type="Rhea" id="RHEA-COMP:9685"/>
        <dbReference type="Rhea" id="RHEA-COMP:9945"/>
        <dbReference type="ChEBI" id="CHEBI:15378"/>
        <dbReference type="ChEBI" id="CHEBI:64479"/>
        <dbReference type="ChEBI" id="CHEBI:78827"/>
        <dbReference type="ChEBI" id="CHEBI:137740"/>
        <dbReference type="ChEBI" id="CHEBI:137748"/>
        <dbReference type="EC" id="2.3.1.191"/>
    </reaction>
</comment>
<evidence type="ECO:0000259" key="8">
    <source>
        <dbReference type="Pfam" id="PF04613"/>
    </source>
</evidence>
<evidence type="ECO:0000313" key="9">
    <source>
        <dbReference type="EMBL" id="KTD52947.1"/>
    </source>
</evidence>
<dbReference type="EMBL" id="UGOW01000001">
    <property type="protein sequence ID" value="STY16323.1"/>
    <property type="molecule type" value="Genomic_DNA"/>
</dbReference>
<evidence type="ECO:0000256" key="5">
    <source>
        <dbReference type="ARBA" id="ARBA00023098"/>
    </source>
</evidence>
<dbReference type="GO" id="GO:0016020">
    <property type="term" value="C:membrane"/>
    <property type="evidence" value="ECO:0007669"/>
    <property type="project" value="GOC"/>
</dbReference>
<reference evidence="10 12" key="2">
    <citation type="submission" date="2018-06" db="EMBL/GenBank/DDBJ databases">
        <authorList>
            <consortium name="Pathogen Informatics"/>
            <person name="Doyle S."/>
        </authorList>
    </citation>
    <scope>NUCLEOTIDE SEQUENCE [LARGE SCALE GENOMIC DNA]</scope>
    <source>
        <strain evidence="10 12">NCTC12376</strain>
    </source>
</reference>
<dbReference type="Proteomes" id="UP000254230">
    <property type="component" value="Unassembled WGS sequence"/>
</dbReference>
<proteinExistence type="inferred from homology"/>
<keyword evidence="3 7" id="KW-0808">Transferase</keyword>